<name>A0ABX6LGA6_9BACT</name>
<evidence type="ECO:0000313" key="1">
    <source>
        <dbReference type="EMBL" id="QJB39144.1"/>
    </source>
</evidence>
<dbReference type="EMBL" id="CP051204">
    <property type="protein sequence ID" value="QJB39144.1"/>
    <property type="molecule type" value="Genomic_DNA"/>
</dbReference>
<protein>
    <submittedName>
        <fullName evidence="1">Uncharacterized protein</fullName>
    </submittedName>
</protein>
<evidence type="ECO:0000313" key="2">
    <source>
        <dbReference type="Proteomes" id="UP000503144"/>
    </source>
</evidence>
<organism evidence="1 2">
    <name type="scientific">Chitinophaga oryzae</name>
    <dbReference type="NCBI Taxonomy" id="2725414"/>
    <lineage>
        <taxon>Bacteria</taxon>
        <taxon>Pseudomonadati</taxon>
        <taxon>Bacteroidota</taxon>
        <taxon>Chitinophagia</taxon>
        <taxon>Chitinophagales</taxon>
        <taxon>Chitinophagaceae</taxon>
        <taxon>Chitinophaga</taxon>
    </lineage>
</organism>
<sequence>MNNVFDISSERMFRLLTLGNSYLKEMTALFQEHNRDVSTLMRLVYAPSAEKLDNKISYDLQFTYSKTKTSKDVFDAWHEAGKAES</sequence>
<dbReference type="RefSeq" id="WP_168861024.1">
    <property type="nucleotide sequence ID" value="NZ_CP051204.2"/>
</dbReference>
<reference evidence="2" key="1">
    <citation type="submission" date="2020-04" db="EMBL/GenBank/DDBJ databases">
        <authorList>
            <person name="Kittiwongwattana C."/>
        </authorList>
    </citation>
    <scope>NUCLEOTIDE SEQUENCE [LARGE SCALE GENOMIC DNA]</scope>
    <source>
        <strain evidence="2">1303</strain>
    </source>
</reference>
<gene>
    <name evidence="1" type="ORF">HF324_15255</name>
</gene>
<keyword evidence="2" id="KW-1185">Reference proteome</keyword>
<dbReference type="Proteomes" id="UP000503144">
    <property type="component" value="Chromosome"/>
</dbReference>
<accession>A0ABX6LGA6</accession>
<reference evidence="1 2" key="2">
    <citation type="submission" date="2020-09" db="EMBL/GenBank/DDBJ databases">
        <authorList>
            <person name="Kittiwongwattana C."/>
        </authorList>
    </citation>
    <scope>NUCLEOTIDE SEQUENCE [LARGE SCALE GENOMIC DNA]</scope>
    <source>
        <strain evidence="1 2">1303</strain>
    </source>
</reference>
<proteinExistence type="predicted"/>